<name>A0A2I0WCV9_9ASPA</name>
<dbReference type="EMBL" id="KZ502741">
    <property type="protein sequence ID" value="PKU73483.1"/>
    <property type="molecule type" value="Genomic_DNA"/>
</dbReference>
<proteinExistence type="predicted"/>
<evidence type="ECO:0000313" key="1">
    <source>
        <dbReference type="EMBL" id="PKU73483.1"/>
    </source>
</evidence>
<protein>
    <submittedName>
        <fullName evidence="1">Uncharacterized protein</fullName>
    </submittedName>
</protein>
<gene>
    <name evidence="1" type="ORF">MA16_Dca008047</name>
</gene>
<accession>A0A2I0WCV9</accession>
<organism evidence="1 2">
    <name type="scientific">Dendrobium catenatum</name>
    <dbReference type="NCBI Taxonomy" id="906689"/>
    <lineage>
        <taxon>Eukaryota</taxon>
        <taxon>Viridiplantae</taxon>
        <taxon>Streptophyta</taxon>
        <taxon>Embryophyta</taxon>
        <taxon>Tracheophyta</taxon>
        <taxon>Spermatophyta</taxon>
        <taxon>Magnoliopsida</taxon>
        <taxon>Liliopsida</taxon>
        <taxon>Asparagales</taxon>
        <taxon>Orchidaceae</taxon>
        <taxon>Epidendroideae</taxon>
        <taxon>Malaxideae</taxon>
        <taxon>Dendrobiinae</taxon>
        <taxon>Dendrobium</taxon>
    </lineage>
</organism>
<dbReference type="AlphaFoldDB" id="A0A2I0WCV9"/>
<reference evidence="1 2" key="2">
    <citation type="journal article" date="2017" name="Nature">
        <title>The Apostasia genome and the evolution of orchids.</title>
        <authorList>
            <person name="Zhang G.Q."/>
            <person name="Liu K.W."/>
            <person name="Li Z."/>
            <person name="Lohaus R."/>
            <person name="Hsiao Y.Y."/>
            <person name="Niu S.C."/>
            <person name="Wang J.Y."/>
            <person name="Lin Y.C."/>
            <person name="Xu Q."/>
            <person name="Chen L.J."/>
            <person name="Yoshida K."/>
            <person name="Fujiwara S."/>
            <person name="Wang Z.W."/>
            <person name="Zhang Y.Q."/>
            <person name="Mitsuda N."/>
            <person name="Wang M."/>
            <person name="Liu G.H."/>
            <person name="Pecoraro L."/>
            <person name="Huang H.X."/>
            <person name="Xiao X.J."/>
            <person name="Lin M."/>
            <person name="Wu X.Y."/>
            <person name="Wu W.L."/>
            <person name="Chen Y.Y."/>
            <person name="Chang S.B."/>
            <person name="Sakamoto S."/>
            <person name="Ohme-Takagi M."/>
            <person name="Yagi M."/>
            <person name="Zeng S.J."/>
            <person name="Shen C.Y."/>
            <person name="Yeh C.M."/>
            <person name="Luo Y.B."/>
            <person name="Tsai W.C."/>
            <person name="Van de Peer Y."/>
            <person name="Liu Z.J."/>
        </authorList>
    </citation>
    <scope>NUCLEOTIDE SEQUENCE [LARGE SCALE GENOMIC DNA]</scope>
    <source>
        <tissue evidence="1">The whole plant</tissue>
    </source>
</reference>
<keyword evidence="2" id="KW-1185">Reference proteome</keyword>
<dbReference type="Proteomes" id="UP000233837">
    <property type="component" value="Unassembled WGS sequence"/>
</dbReference>
<evidence type="ECO:0000313" key="2">
    <source>
        <dbReference type="Proteomes" id="UP000233837"/>
    </source>
</evidence>
<sequence length="54" mass="5975">MVCEGEEESGDKLKDFIGETEQLHLDLVEVPLNSLVGFIPNNTMKVRGNSGNNR</sequence>
<reference evidence="1 2" key="1">
    <citation type="journal article" date="2016" name="Sci. Rep.">
        <title>The Dendrobium catenatum Lindl. genome sequence provides insights into polysaccharide synthase, floral development and adaptive evolution.</title>
        <authorList>
            <person name="Zhang G.Q."/>
            <person name="Xu Q."/>
            <person name="Bian C."/>
            <person name="Tsai W.C."/>
            <person name="Yeh C.M."/>
            <person name="Liu K.W."/>
            <person name="Yoshida K."/>
            <person name="Zhang L.S."/>
            <person name="Chang S.B."/>
            <person name="Chen F."/>
            <person name="Shi Y."/>
            <person name="Su Y.Y."/>
            <person name="Zhang Y.Q."/>
            <person name="Chen L.J."/>
            <person name="Yin Y."/>
            <person name="Lin M."/>
            <person name="Huang H."/>
            <person name="Deng H."/>
            <person name="Wang Z.W."/>
            <person name="Zhu S.L."/>
            <person name="Zhao X."/>
            <person name="Deng C."/>
            <person name="Niu S.C."/>
            <person name="Huang J."/>
            <person name="Wang M."/>
            <person name="Liu G.H."/>
            <person name="Yang H.J."/>
            <person name="Xiao X.J."/>
            <person name="Hsiao Y.Y."/>
            <person name="Wu W.L."/>
            <person name="Chen Y.Y."/>
            <person name="Mitsuda N."/>
            <person name="Ohme-Takagi M."/>
            <person name="Luo Y.B."/>
            <person name="Van de Peer Y."/>
            <person name="Liu Z.J."/>
        </authorList>
    </citation>
    <scope>NUCLEOTIDE SEQUENCE [LARGE SCALE GENOMIC DNA]</scope>
    <source>
        <tissue evidence="1">The whole plant</tissue>
    </source>
</reference>